<organism evidence="6 7">
    <name type="scientific">Methanosarcina barkeri str. Wiesmoor</name>
    <dbReference type="NCBI Taxonomy" id="1434109"/>
    <lineage>
        <taxon>Archaea</taxon>
        <taxon>Methanobacteriati</taxon>
        <taxon>Methanobacteriota</taxon>
        <taxon>Stenosarchaea group</taxon>
        <taxon>Methanomicrobia</taxon>
        <taxon>Methanosarcinales</taxon>
        <taxon>Methanosarcinaceae</taxon>
        <taxon>Methanosarcina</taxon>
    </lineage>
</organism>
<dbReference type="FunFam" id="3.40.109.10:FF:000012">
    <property type="entry name" value="Nitroreductase family protein"/>
    <property type="match status" value="1"/>
</dbReference>
<reference evidence="6 7" key="1">
    <citation type="submission" date="2014-07" db="EMBL/GenBank/DDBJ databases">
        <title>Methanogenic archaea and the global carbon cycle.</title>
        <authorList>
            <person name="Henriksen J.R."/>
            <person name="Luke J."/>
            <person name="Reinhart S."/>
            <person name="Benedict M.N."/>
            <person name="Youngblut N.D."/>
            <person name="Metcalf M.E."/>
            <person name="Whitaker R.J."/>
            <person name="Metcalf W.W."/>
        </authorList>
    </citation>
    <scope>NUCLEOTIDE SEQUENCE [LARGE SCALE GENOMIC DNA]</scope>
    <source>
        <strain evidence="6 7">Wiesmoor</strain>
    </source>
</reference>
<dbReference type="InterPro" id="IPR000415">
    <property type="entry name" value="Nitroreductase-like"/>
</dbReference>
<dbReference type="InterPro" id="IPR050627">
    <property type="entry name" value="Nitroreductase/BluB"/>
</dbReference>
<dbReference type="GO" id="GO:0016491">
    <property type="term" value="F:oxidoreductase activity"/>
    <property type="evidence" value="ECO:0007669"/>
    <property type="project" value="UniProtKB-KW"/>
</dbReference>
<accession>A0A0E3QPX9</accession>
<dbReference type="SUPFAM" id="SSF55469">
    <property type="entry name" value="FMN-dependent nitroreductase-like"/>
    <property type="match status" value="1"/>
</dbReference>
<evidence type="ECO:0000313" key="6">
    <source>
        <dbReference type="EMBL" id="AKB52600.1"/>
    </source>
</evidence>
<dbReference type="AlphaFoldDB" id="A0A0E3QPX9"/>
<keyword evidence="2" id="KW-0288">FMN</keyword>
<dbReference type="RefSeq" id="WP_011306386.1">
    <property type="nucleotide sequence ID" value="NZ_CP009526.1"/>
</dbReference>
<dbReference type="GeneID" id="24824963"/>
<evidence type="ECO:0000256" key="2">
    <source>
        <dbReference type="ARBA" id="ARBA00022643"/>
    </source>
</evidence>
<gene>
    <name evidence="6" type="ORF">MSBRW_3347</name>
</gene>
<proteinExistence type="predicted"/>
<evidence type="ECO:0000313" key="7">
    <source>
        <dbReference type="Proteomes" id="UP000033038"/>
    </source>
</evidence>
<feature type="region of interest" description="Disordered" evidence="4">
    <location>
        <begin position="150"/>
        <end position="174"/>
    </location>
</feature>
<feature type="compositionally biased region" description="Basic residues" evidence="4">
    <location>
        <begin position="164"/>
        <end position="174"/>
    </location>
</feature>
<dbReference type="EMBL" id="CP009526">
    <property type="protein sequence ID" value="AKB52600.1"/>
    <property type="molecule type" value="Genomic_DNA"/>
</dbReference>
<name>A0A0E3QPX9_METBA</name>
<dbReference type="Pfam" id="PF00881">
    <property type="entry name" value="Nitroreductase"/>
    <property type="match status" value="1"/>
</dbReference>
<evidence type="ECO:0000256" key="3">
    <source>
        <dbReference type="ARBA" id="ARBA00023002"/>
    </source>
</evidence>
<keyword evidence="3" id="KW-0560">Oxidoreductase</keyword>
<dbReference type="Proteomes" id="UP000033038">
    <property type="component" value="Chromosome"/>
</dbReference>
<sequence length="174" mass="19607">METLEAIHTRRSIRKYTDRPVPRELVAELLRAAMSAPSAVNAQPWIFIVIDDRKLLDEIPTFSPYAGMCREAPLAILVCGDTTLEKAPGFWVQDCSAATQNLLLAAHDAGLGAVWTGIYPMKDRVEGFRKAFELPEHVIPLAFVPLGYPDQKPGPQDRFDKTKIYHNKYGQRRE</sequence>
<dbReference type="PANTHER" id="PTHR23026">
    <property type="entry name" value="NADPH NITROREDUCTASE"/>
    <property type="match status" value="1"/>
</dbReference>
<dbReference type="Gene3D" id="3.40.109.10">
    <property type="entry name" value="NADH Oxidase"/>
    <property type="match status" value="1"/>
</dbReference>
<evidence type="ECO:0000259" key="5">
    <source>
        <dbReference type="Pfam" id="PF00881"/>
    </source>
</evidence>
<dbReference type="PANTHER" id="PTHR23026:SF90">
    <property type="entry name" value="IODOTYROSINE DEIODINASE 1"/>
    <property type="match status" value="1"/>
</dbReference>
<feature type="domain" description="Nitroreductase" evidence="5">
    <location>
        <begin position="7"/>
        <end position="148"/>
    </location>
</feature>
<protein>
    <submittedName>
        <fullName evidence="6">Nitroreductase family protein</fullName>
    </submittedName>
</protein>
<dbReference type="KEGG" id="mbw:MSBRW_3347"/>
<dbReference type="PATRIC" id="fig|1434109.4.peg.4346"/>
<evidence type="ECO:0000256" key="4">
    <source>
        <dbReference type="SAM" id="MobiDB-lite"/>
    </source>
</evidence>
<dbReference type="CDD" id="cd02150">
    <property type="entry name" value="nitroreductase"/>
    <property type="match status" value="1"/>
</dbReference>
<evidence type="ECO:0000256" key="1">
    <source>
        <dbReference type="ARBA" id="ARBA00022630"/>
    </source>
</evidence>
<keyword evidence="1" id="KW-0285">Flavoprotein</keyword>
<dbReference type="InterPro" id="IPR029479">
    <property type="entry name" value="Nitroreductase"/>
</dbReference>
<dbReference type="HOGENOM" id="CLU_070764_7_3_2"/>